<feature type="compositionally biased region" description="Low complexity" evidence="1">
    <location>
        <begin position="779"/>
        <end position="789"/>
    </location>
</feature>
<feature type="compositionally biased region" description="Gly residues" evidence="1">
    <location>
        <begin position="169"/>
        <end position="179"/>
    </location>
</feature>
<feature type="compositionally biased region" description="Low complexity" evidence="1">
    <location>
        <begin position="1244"/>
        <end position="1258"/>
    </location>
</feature>
<feature type="compositionally biased region" description="Low complexity" evidence="1">
    <location>
        <begin position="158"/>
        <end position="168"/>
    </location>
</feature>
<feature type="compositionally biased region" description="Low complexity" evidence="1">
    <location>
        <begin position="1332"/>
        <end position="1345"/>
    </location>
</feature>
<protein>
    <submittedName>
        <fullName evidence="3">Uncharacterized protein</fullName>
    </submittedName>
</protein>
<organism evidence="3 4">
    <name type="scientific">Dyella tabacisoli</name>
    <dbReference type="NCBI Taxonomy" id="2282381"/>
    <lineage>
        <taxon>Bacteria</taxon>
        <taxon>Pseudomonadati</taxon>
        <taxon>Pseudomonadota</taxon>
        <taxon>Gammaproteobacteria</taxon>
        <taxon>Lysobacterales</taxon>
        <taxon>Rhodanobacteraceae</taxon>
        <taxon>Dyella</taxon>
    </lineage>
</organism>
<feature type="region of interest" description="Disordered" evidence="1">
    <location>
        <begin position="1044"/>
        <end position="1077"/>
    </location>
</feature>
<evidence type="ECO:0000313" key="4">
    <source>
        <dbReference type="Proteomes" id="UP000253782"/>
    </source>
</evidence>
<name>A0A369URC6_9GAMM</name>
<gene>
    <name evidence="3" type="ORF">DVJ77_00130</name>
</gene>
<evidence type="ECO:0000313" key="3">
    <source>
        <dbReference type="EMBL" id="RDD83071.1"/>
    </source>
</evidence>
<keyword evidence="2" id="KW-0812">Transmembrane</keyword>
<proteinExistence type="predicted"/>
<keyword evidence="4" id="KW-1185">Reference proteome</keyword>
<comment type="caution">
    <text evidence="3">The sequence shown here is derived from an EMBL/GenBank/DDBJ whole genome shotgun (WGS) entry which is preliminary data.</text>
</comment>
<feature type="compositionally biased region" description="Polar residues" evidence="1">
    <location>
        <begin position="886"/>
        <end position="906"/>
    </location>
</feature>
<feature type="region of interest" description="Disordered" evidence="1">
    <location>
        <begin position="1091"/>
        <end position="1118"/>
    </location>
</feature>
<feature type="compositionally biased region" description="Low complexity" evidence="1">
    <location>
        <begin position="796"/>
        <end position="815"/>
    </location>
</feature>
<feature type="region of interest" description="Disordered" evidence="1">
    <location>
        <begin position="1329"/>
        <end position="1359"/>
    </location>
</feature>
<dbReference type="OrthoDB" id="292792at2"/>
<sequence length="1450" mass="147271">MGDTARAAPGPSATADRPPLRTHAEPSPENPQAQSEPVQVQQAAGNQSLQRLHQDATPTPPPDSTPAAAGAAPANAAPANVDHDNSAMPAAAQPDAAAAGTAAPDAAPGAAAPGPASPAGAHPAAAGAAAPAATGGAARPGAAGAAHPAAGGGGAAGARGAAHAPAGAAAGGGPAGGGDAATAGSGLDSADTGDLALIDEELAEHQRWSSASVRVGAAESTQRAAFIAEQAGAGFTEGAGSGLLMGLGMGAGTRVALKVADVAVRRFGGRIAGNAAKFTPIPAVGAIIGGAMSAYGLATRNWADTGKKIGRIGQGASTYEKIANTIDAISEVIDVTTNILNVIAGVCGAIAVGLWVAAVVTVGVLSPLAGILTEVALAIGAATMILDGINAGVLHPVSLAFRALHEFTSDADPTQVEADGAELSSAAGAAGGALGAYAGGKMAHIGARPPSGHLEPDPHPDHPNPSAHAGEGPTVTATPPIDEHALPGGTTEHAPEPVPGAADHPATPPHETDPHATAPPVDPNAPGYRISDEANVPPAAAAPPSAPAPVSDQAPLPGVVDRNYGRGSPPPGVTPPPGTPVPGQPERAFIPNQPELNRPWMYDERVPNRGDLGHNVQRDHVISQQKIRDQMVDPHGVLRTPDLDSLTVLAETGKATATSPAKPHTQATFIDPQADVPEIHRLRDLDRPANWTTDIVEPSRDARLRAGYDPAAVDTVILDQMGRLHEQYRNHEINDALKTLAAAEAKTGRPAGVDTDIASLHNQLDQAFPDGPSSPPPTATGAAAPATTPAAPPPTAAVTSAPVAPPAAGHPAEPANLVPDHVDTAASVDAPSGAGSMAPGDRVRIASNEPPVHDRDVLAEREHEALVEHERDTAAARRTMYVDDPTTPSGRTMRVSESTRSSTPLTPEQKAEVRHRMSTQMGIPPEIIQFSDTSPTAFLPGFDMFIIGPDLNPLPVASRPTGLRNPANAALEAQAAMGHEAIGHREAWLAGQTRDDVWHEELQASARAALHTPDLPHDQSQLLMQDAAARRPAGHTETIYVFTDRVGPDGKPLPEPRGPGSAGSGGTGTTPAVGTRPQDVLPKVMIDPSIMGPAPADHAATPVTPSARTPATPVAAAPGGTAATPAVVAPRLPPALAAPHPAAPAPDSPAAPPKGNAFMRGLREGLEPIVTHVNPAYTPPPVTPQQIIDIQNEILCLLAARAEAENEAARMATERSHHQAQQAPLARAHREMSGAQTAVSAHSAAVQRRQQANEAQQQRTRESGATLAGAPNQLAGLSVITIPLGLFLGLTQYAHLLPEGDVRSGMMKMDGDSRKLLASFDEMGQSVDTQNAATPARQQAVAADAGRLGSTSQQATPTRQGFVRAASGAQALQQANSERIARAGAAHAQATGQAQVMGNDAAQREATVQTLSQTLQTWAQAHKAQRQAALQTTAARIEAQGGHVIQRSEG</sequence>
<accession>A0A369URC6</accession>
<reference evidence="3 4" key="1">
    <citation type="submission" date="2018-07" db="EMBL/GenBank/DDBJ databases">
        <title>Dyella tabacisoli L4-6T, whole genome shotgun sequence.</title>
        <authorList>
            <person name="Zhou X.-K."/>
            <person name="Li W.-J."/>
            <person name="Duan Y.-Q."/>
        </authorList>
    </citation>
    <scope>NUCLEOTIDE SEQUENCE [LARGE SCALE GENOMIC DNA]</scope>
    <source>
        <strain evidence="3 4">L4-6</strain>
    </source>
</reference>
<feature type="compositionally biased region" description="Pro residues" evidence="1">
    <location>
        <begin position="1141"/>
        <end position="1152"/>
    </location>
</feature>
<keyword evidence="2" id="KW-0472">Membrane</keyword>
<keyword evidence="2" id="KW-1133">Transmembrane helix</keyword>
<feature type="compositionally biased region" description="Low complexity" evidence="1">
    <location>
        <begin position="1099"/>
        <end position="1118"/>
    </location>
</feature>
<dbReference type="Proteomes" id="UP000253782">
    <property type="component" value="Unassembled WGS sequence"/>
</dbReference>
<evidence type="ECO:0000256" key="2">
    <source>
        <dbReference type="SAM" id="Phobius"/>
    </source>
</evidence>
<feature type="compositionally biased region" description="Pro residues" evidence="1">
    <location>
        <begin position="568"/>
        <end position="583"/>
    </location>
</feature>
<evidence type="ECO:0000256" key="1">
    <source>
        <dbReference type="SAM" id="MobiDB-lite"/>
    </source>
</evidence>
<feature type="compositionally biased region" description="Low complexity" evidence="1">
    <location>
        <begin position="65"/>
        <end position="79"/>
    </location>
</feature>
<feature type="transmembrane region" description="Helical" evidence="2">
    <location>
        <begin position="339"/>
        <end position="361"/>
    </location>
</feature>
<feature type="region of interest" description="Disordered" evidence="1">
    <location>
        <begin position="444"/>
        <end position="592"/>
    </location>
</feature>
<feature type="compositionally biased region" description="Polar residues" evidence="1">
    <location>
        <begin position="1349"/>
        <end position="1359"/>
    </location>
</feature>
<dbReference type="EMBL" id="QQAH01000001">
    <property type="protein sequence ID" value="RDD83071.1"/>
    <property type="molecule type" value="Genomic_DNA"/>
</dbReference>
<feature type="compositionally biased region" description="Low complexity" evidence="1">
    <location>
        <begin position="89"/>
        <end position="149"/>
    </location>
</feature>
<dbReference type="RefSeq" id="WP_114843460.1">
    <property type="nucleotide sequence ID" value="NZ_JBHSPE010000001.1"/>
</dbReference>
<feature type="compositionally biased region" description="Polar residues" evidence="1">
    <location>
        <begin position="30"/>
        <end position="51"/>
    </location>
</feature>
<feature type="region of interest" description="Disordered" evidence="1">
    <location>
        <begin position="1135"/>
        <end position="1155"/>
    </location>
</feature>
<feature type="region of interest" description="Disordered" evidence="1">
    <location>
        <begin position="1217"/>
        <end position="1267"/>
    </location>
</feature>
<feature type="region of interest" description="Disordered" evidence="1">
    <location>
        <begin position="1"/>
        <end position="186"/>
    </location>
</feature>
<feature type="region of interest" description="Disordered" evidence="1">
    <location>
        <begin position="882"/>
        <end position="909"/>
    </location>
</feature>
<feature type="region of interest" description="Disordered" evidence="1">
    <location>
        <begin position="764"/>
        <end position="815"/>
    </location>
</feature>